<name>A0A7M7JH05_VARDE</name>
<dbReference type="KEGG" id="vde:111246511"/>
<sequence length="278" mass="31852">MEEPLLKRRYRPLGKPGLGSAIAHAVPVVVGAAVKNPGFFRNFIYANPPFAGPAIRDAVNMAFRRRVLTRVRGSLEIYEYWKDIRLNRNTDPDMNVPNENTFDTSFTSRFIEIKFSPKELYKKKHANRQKHSPEIRAFLGNQQVLVRQVLHYVLADPVYRAVLLGRHNLRAPYEDSGAKHSIQDAFQIQLWNADSAVWSQKKAWSYAMTVAEPPLLLCFNEVKCLCHIFGRLNATKLLCFLELFINDEGGKTRSKNFGSKNLKSNRWCEGRKAEDSVL</sequence>
<dbReference type="AlphaFoldDB" id="A0A7M7JH05"/>
<proteinExistence type="predicted"/>
<organism evidence="1 2">
    <name type="scientific">Varroa destructor</name>
    <name type="common">Honeybee mite</name>
    <dbReference type="NCBI Taxonomy" id="109461"/>
    <lineage>
        <taxon>Eukaryota</taxon>
        <taxon>Metazoa</taxon>
        <taxon>Ecdysozoa</taxon>
        <taxon>Arthropoda</taxon>
        <taxon>Chelicerata</taxon>
        <taxon>Arachnida</taxon>
        <taxon>Acari</taxon>
        <taxon>Parasitiformes</taxon>
        <taxon>Mesostigmata</taxon>
        <taxon>Gamasina</taxon>
        <taxon>Dermanyssoidea</taxon>
        <taxon>Varroidae</taxon>
        <taxon>Varroa</taxon>
    </lineage>
</organism>
<dbReference type="GeneID" id="111246511"/>
<evidence type="ECO:0000313" key="1">
    <source>
        <dbReference type="EnsemblMetazoa" id="XP_022651967"/>
    </source>
</evidence>
<keyword evidence="2" id="KW-1185">Reference proteome</keyword>
<dbReference type="EnsemblMetazoa" id="XM_022796232">
    <property type="protein sequence ID" value="XP_022651967"/>
    <property type="gene ID" value="LOC111246511"/>
</dbReference>
<evidence type="ECO:0000313" key="2">
    <source>
        <dbReference type="Proteomes" id="UP000594260"/>
    </source>
</evidence>
<protein>
    <submittedName>
        <fullName evidence="1">Uncharacterized protein</fullName>
    </submittedName>
</protein>
<reference evidence="1" key="1">
    <citation type="submission" date="2021-01" db="UniProtKB">
        <authorList>
            <consortium name="EnsemblMetazoa"/>
        </authorList>
    </citation>
    <scope>IDENTIFICATION</scope>
</reference>
<dbReference type="InParanoid" id="A0A7M7JH05"/>
<accession>A0A7M7JH05</accession>
<dbReference type="RefSeq" id="XP_022651967.1">
    <property type="nucleotide sequence ID" value="XM_022796232.1"/>
</dbReference>
<dbReference type="Proteomes" id="UP000594260">
    <property type="component" value="Unplaced"/>
</dbReference>